<organism evidence="11 12">
    <name type="scientific">Actinomyces denticolens</name>
    <dbReference type="NCBI Taxonomy" id="52767"/>
    <lineage>
        <taxon>Bacteria</taxon>
        <taxon>Bacillati</taxon>
        <taxon>Actinomycetota</taxon>
        <taxon>Actinomycetes</taxon>
        <taxon>Actinomycetales</taxon>
        <taxon>Actinomycetaceae</taxon>
        <taxon>Actinomyces</taxon>
    </lineage>
</organism>
<dbReference type="Pfam" id="PF13361">
    <property type="entry name" value="UvrD_C"/>
    <property type="match status" value="1"/>
</dbReference>
<reference evidence="11 12" key="1">
    <citation type="submission" date="2016-11" db="EMBL/GenBank/DDBJ databases">
        <authorList>
            <person name="Varghese N."/>
            <person name="Submissions S."/>
        </authorList>
    </citation>
    <scope>NUCLEOTIDE SEQUENCE [LARGE SCALE GENOMIC DNA]</scope>
    <source>
        <strain evidence="11 12">PA</strain>
    </source>
</reference>
<keyword evidence="1 9" id="KW-0547">Nucleotide-binding</keyword>
<evidence type="ECO:0000313" key="12">
    <source>
        <dbReference type="Proteomes" id="UP000184390"/>
    </source>
</evidence>
<name>A0ABY1I092_9ACTO</name>
<dbReference type="Gene3D" id="1.10.486.10">
    <property type="entry name" value="PCRA, domain 4"/>
    <property type="match status" value="1"/>
</dbReference>
<evidence type="ECO:0000256" key="1">
    <source>
        <dbReference type="ARBA" id="ARBA00022741"/>
    </source>
</evidence>
<evidence type="ECO:0000313" key="11">
    <source>
        <dbReference type="EMBL" id="SHI33445.1"/>
    </source>
</evidence>
<comment type="caution">
    <text evidence="11">The sequence shown here is derived from an EMBL/GenBank/DDBJ whole genome shotgun (WGS) entry which is preliminary data.</text>
</comment>
<evidence type="ECO:0000256" key="8">
    <source>
        <dbReference type="ARBA" id="ARBA00048988"/>
    </source>
</evidence>
<comment type="catalytic activity">
    <reaction evidence="6">
        <text>Couples ATP hydrolysis with the unwinding of duplex DNA by translocating in the 3'-5' direction.</text>
        <dbReference type="EC" id="5.6.2.4"/>
    </reaction>
</comment>
<keyword evidence="5" id="KW-0413">Isomerase</keyword>
<dbReference type="GO" id="GO:0004386">
    <property type="term" value="F:helicase activity"/>
    <property type="evidence" value="ECO:0007669"/>
    <property type="project" value="UniProtKB-KW"/>
</dbReference>
<accession>A0ABY1I092</accession>
<keyword evidence="4 9" id="KW-0067">ATP-binding</keyword>
<gene>
    <name evidence="11" type="ORF">SAMN05216246_101267</name>
</gene>
<dbReference type="InterPro" id="IPR000212">
    <property type="entry name" value="DNA_helicase_UvrD/REP"/>
</dbReference>
<evidence type="ECO:0000256" key="2">
    <source>
        <dbReference type="ARBA" id="ARBA00022801"/>
    </source>
</evidence>
<evidence type="ECO:0000256" key="5">
    <source>
        <dbReference type="ARBA" id="ARBA00023235"/>
    </source>
</evidence>
<dbReference type="Pfam" id="PF13245">
    <property type="entry name" value="AAA_19"/>
    <property type="match status" value="1"/>
</dbReference>
<dbReference type="PROSITE" id="PS51198">
    <property type="entry name" value="UVRD_HELICASE_ATP_BIND"/>
    <property type="match status" value="1"/>
</dbReference>
<dbReference type="Proteomes" id="UP000184390">
    <property type="component" value="Unassembled WGS sequence"/>
</dbReference>
<proteinExistence type="predicted"/>
<evidence type="ECO:0000256" key="4">
    <source>
        <dbReference type="ARBA" id="ARBA00022840"/>
    </source>
</evidence>
<protein>
    <recommendedName>
        <fullName evidence="7">DNA 3'-5' helicase</fullName>
        <ecNumber evidence="7">5.6.2.4</ecNumber>
    </recommendedName>
</protein>
<feature type="domain" description="UvrD-like helicase ATP-binding" evidence="10">
    <location>
        <begin position="2"/>
        <end position="289"/>
    </location>
</feature>
<dbReference type="EMBL" id="FQYL01000001">
    <property type="protein sequence ID" value="SHI33445.1"/>
    <property type="molecule type" value="Genomic_DNA"/>
</dbReference>
<keyword evidence="3 9" id="KW-0347">Helicase</keyword>
<keyword evidence="12" id="KW-1185">Reference proteome</keyword>
<dbReference type="PANTHER" id="PTHR11070">
    <property type="entry name" value="UVRD / RECB / PCRA DNA HELICASE FAMILY MEMBER"/>
    <property type="match status" value="1"/>
</dbReference>
<dbReference type="InterPro" id="IPR014017">
    <property type="entry name" value="DNA_helicase_UvrD-like_C"/>
</dbReference>
<dbReference type="RefSeq" id="WP_073451197.1">
    <property type="nucleotide sequence ID" value="NZ_FQYL01000001.1"/>
</dbReference>
<evidence type="ECO:0000256" key="6">
    <source>
        <dbReference type="ARBA" id="ARBA00034617"/>
    </source>
</evidence>
<keyword evidence="2 9" id="KW-0378">Hydrolase</keyword>
<evidence type="ECO:0000256" key="7">
    <source>
        <dbReference type="ARBA" id="ARBA00034808"/>
    </source>
</evidence>
<evidence type="ECO:0000256" key="3">
    <source>
        <dbReference type="ARBA" id="ARBA00022806"/>
    </source>
</evidence>
<sequence length="514" mass="57187">MVHLTNAQALAAAATDRLVNVISAPGSGKTTIATERYGYLRYQLGDHRGVAGLTFNRAAAAELRHRIELRWGSKCLTDPHRVTTFDHLHVDLLTHLLHEKKITWPSSLITLDVRDDYSGLQGFRFLRNNNRMCTATLDENRTVVSTAQRVSDSRMGISNVVNHKSALEAGIVSHEDVRSILRSAFRRDDLQKHISGWLRENYRALIVDEVYDADDLDLGLIYFAAEAGLSVTLVGDPWQALYSWRGARPEIVKKLLDATSDRFVDYDQPESFRFIGEQMPKLAANLRAGAGTTIPHVDSNEIDVALARKWDQLWTVGDNILPLAFGTVYNATDAALNLVLDVITRVRLGRASYGRESAIAKLGIDSEDFQARQDEAFQSIIAAMISGKEEADIIESLREAITTFKARKPKKRSGKAVKPRKLLNDKEIAVQQQIAGLTARLQQDTVIPGLTVFQAKGLEWERVGVALSQCQLEALTSGLQALDEEHCIIYVAVTRAKRLCGLLTNTTDRATNRF</sequence>
<dbReference type="PANTHER" id="PTHR11070:SF2">
    <property type="entry name" value="ATP-DEPENDENT DNA HELICASE SRS2"/>
    <property type="match status" value="1"/>
</dbReference>
<feature type="binding site" evidence="9">
    <location>
        <begin position="23"/>
        <end position="30"/>
    </location>
    <ligand>
        <name>ATP</name>
        <dbReference type="ChEBI" id="CHEBI:30616"/>
    </ligand>
</feature>
<dbReference type="EC" id="5.6.2.4" evidence="7"/>
<dbReference type="InterPro" id="IPR014016">
    <property type="entry name" value="UvrD-like_ATP-bd"/>
</dbReference>
<evidence type="ECO:0000256" key="9">
    <source>
        <dbReference type="PROSITE-ProRule" id="PRU00560"/>
    </source>
</evidence>
<dbReference type="SUPFAM" id="SSF52540">
    <property type="entry name" value="P-loop containing nucleoside triphosphate hydrolases"/>
    <property type="match status" value="1"/>
</dbReference>
<evidence type="ECO:0000259" key="10">
    <source>
        <dbReference type="PROSITE" id="PS51198"/>
    </source>
</evidence>
<dbReference type="Gene3D" id="3.40.50.300">
    <property type="entry name" value="P-loop containing nucleotide triphosphate hydrolases"/>
    <property type="match status" value="2"/>
</dbReference>
<comment type="catalytic activity">
    <reaction evidence="8">
        <text>ATP + H2O = ADP + phosphate + H(+)</text>
        <dbReference type="Rhea" id="RHEA:13065"/>
        <dbReference type="ChEBI" id="CHEBI:15377"/>
        <dbReference type="ChEBI" id="CHEBI:15378"/>
        <dbReference type="ChEBI" id="CHEBI:30616"/>
        <dbReference type="ChEBI" id="CHEBI:43474"/>
        <dbReference type="ChEBI" id="CHEBI:456216"/>
        <dbReference type="EC" id="5.6.2.4"/>
    </reaction>
</comment>
<dbReference type="InterPro" id="IPR027417">
    <property type="entry name" value="P-loop_NTPase"/>
</dbReference>